<evidence type="ECO:0000256" key="8">
    <source>
        <dbReference type="SAM" id="Phobius"/>
    </source>
</evidence>
<name>D7CMM2_SYNLT</name>
<dbReference type="GO" id="GO:0005886">
    <property type="term" value="C:plasma membrane"/>
    <property type="evidence" value="ECO:0007669"/>
    <property type="project" value="UniProtKB-SubCell"/>
</dbReference>
<dbReference type="AlphaFoldDB" id="D7CMM2"/>
<dbReference type="eggNOG" id="COG1459">
    <property type="taxonomic scope" value="Bacteria"/>
</dbReference>
<feature type="transmembrane region" description="Helical" evidence="8">
    <location>
        <begin position="221"/>
        <end position="240"/>
    </location>
</feature>
<evidence type="ECO:0000256" key="2">
    <source>
        <dbReference type="ARBA" id="ARBA00005745"/>
    </source>
</evidence>
<keyword evidence="3" id="KW-1003">Cell membrane</keyword>
<feature type="transmembrane region" description="Helical" evidence="8">
    <location>
        <begin position="373"/>
        <end position="394"/>
    </location>
</feature>
<proteinExistence type="inferred from homology"/>
<dbReference type="HOGENOM" id="CLU_035032_2_1_9"/>
<evidence type="ECO:0000256" key="5">
    <source>
        <dbReference type="ARBA" id="ARBA00022692"/>
    </source>
</evidence>
<reference evidence="10 11" key="2">
    <citation type="journal article" date="2010" name="Stand. Genomic Sci.">
        <title>Complete genome sequence of Syntrophothermus lipocalidus type strain (TGB-C1).</title>
        <authorList>
            <person name="Djao O.D."/>
            <person name="Zhang X."/>
            <person name="Lucas S."/>
            <person name="Lapidus A."/>
            <person name="Del Rio T.G."/>
            <person name="Nolan M."/>
            <person name="Tice H."/>
            <person name="Cheng J.F."/>
            <person name="Han C."/>
            <person name="Tapia R."/>
            <person name="Goodwin L."/>
            <person name="Pitluck S."/>
            <person name="Liolios K."/>
            <person name="Ivanova N."/>
            <person name="Mavromatis K."/>
            <person name="Mikhailova N."/>
            <person name="Ovchinnikova G."/>
            <person name="Pati A."/>
            <person name="Brambilla E."/>
            <person name="Chen A."/>
            <person name="Palaniappan K."/>
            <person name="Land M."/>
            <person name="Hauser L."/>
            <person name="Chang Y.J."/>
            <person name="Jeffries C.D."/>
            <person name="Rohde M."/>
            <person name="Sikorski J."/>
            <person name="Spring S."/>
            <person name="Goker M."/>
            <person name="Detter J.C."/>
            <person name="Woyke T."/>
            <person name="Bristow J."/>
            <person name="Eisen J.A."/>
            <person name="Markowitz V."/>
            <person name="Hugenholtz P."/>
            <person name="Kyrpides N.C."/>
            <person name="Klenk H.P."/>
        </authorList>
    </citation>
    <scope>NUCLEOTIDE SEQUENCE [LARGE SCALE GENOMIC DNA]</scope>
    <source>
        <strain evidence="11">DSM 12680 / TGB-C1</strain>
    </source>
</reference>
<feature type="transmembrane region" description="Helical" evidence="8">
    <location>
        <begin position="166"/>
        <end position="189"/>
    </location>
</feature>
<dbReference type="KEGG" id="slp:Slip_1184"/>
<dbReference type="InterPro" id="IPR003004">
    <property type="entry name" value="GspF/PilC"/>
</dbReference>
<dbReference type="FunFam" id="1.20.81.30:FF:000001">
    <property type="entry name" value="Type II secretion system protein F"/>
    <property type="match status" value="2"/>
</dbReference>
<dbReference type="Gene3D" id="1.20.81.30">
    <property type="entry name" value="Type II secretion system (T2SS), domain F"/>
    <property type="match status" value="2"/>
</dbReference>
<dbReference type="Proteomes" id="UP000000378">
    <property type="component" value="Chromosome"/>
</dbReference>
<sequence length="402" mass="44188">MPEFSYAGVNAAGHLEQGVLQADSAVMAESLLREKGILPVYVRSKAWWLQWRAPVTKKIGSQSLAVLCRQMAMVLRSGMGVSDGLELVSRQVSDRLLRREALRLYREVLSGRSLSEAMMAEDSLIPGLLARMVATGEASGNLEQILHNMSQYYQQRYETEKRVKGALIYPALLMVVGIGLLAYVFAFLIPQVESLLHSAGARLPLVTRIILGITHFLQNHFLALTVVLVAVLLAGTLYLATPQGKFLWDRTVAKLPLVGNVVRNVVTVRFASTAAMVFRSGIPVLPALELLRENAGNEVAARALDKAVEGVRRGDTIAYHLATTGYFDPLVVQMIRVGEETGSLDEIMQQMADFYEKEAQTGIAQLMSLLEPVMVLIMGLVVGTIVLSVMFPLFDLVSSFKR</sequence>
<organism evidence="10 11">
    <name type="scientific">Syntrophothermus lipocalidus (strain DSM 12680 / TGB-C1)</name>
    <dbReference type="NCBI Taxonomy" id="643648"/>
    <lineage>
        <taxon>Bacteria</taxon>
        <taxon>Bacillati</taxon>
        <taxon>Bacillota</taxon>
        <taxon>Clostridia</taxon>
        <taxon>Eubacteriales</taxon>
        <taxon>Syntrophomonadaceae</taxon>
        <taxon>Syntrophothermus</taxon>
    </lineage>
</organism>
<keyword evidence="6 8" id="KW-1133">Transmembrane helix</keyword>
<dbReference type="InterPro" id="IPR018076">
    <property type="entry name" value="T2SS_GspF_dom"/>
</dbReference>
<feature type="domain" description="Type II secretion system protein GspF" evidence="9">
    <location>
        <begin position="270"/>
        <end position="392"/>
    </location>
</feature>
<dbReference type="InterPro" id="IPR042094">
    <property type="entry name" value="T2SS_GspF_sf"/>
</dbReference>
<dbReference type="STRING" id="643648.Slip_1184"/>
<keyword evidence="11" id="KW-1185">Reference proteome</keyword>
<evidence type="ECO:0000256" key="3">
    <source>
        <dbReference type="ARBA" id="ARBA00022475"/>
    </source>
</evidence>
<gene>
    <name evidence="10" type="ordered locus">Slip_1184</name>
</gene>
<evidence type="ECO:0000256" key="7">
    <source>
        <dbReference type="ARBA" id="ARBA00023136"/>
    </source>
</evidence>
<comment type="subcellular location">
    <subcellularLocation>
        <location evidence="1">Cell inner membrane</location>
        <topology evidence="1">Multi-pass membrane protein</topology>
    </subcellularLocation>
</comment>
<evidence type="ECO:0000256" key="6">
    <source>
        <dbReference type="ARBA" id="ARBA00022989"/>
    </source>
</evidence>
<dbReference type="PRINTS" id="PR00812">
    <property type="entry name" value="BCTERIALGSPF"/>
</dbReference>
<keyword evidence="4" id="KW-0997">Cell inner membrane</keyword>
<keyword evidence="5 8" id="KW-0812">Transmembrane</keyword>
<feature type="domain" description="Type II secretion system protein GspF" evidence="9">
    <location>
        <begin position="67"/>
        <end position="190"/>
    </location>
</feature>
<reference evidence="11" key="1">
    <citation type="journal article" date="2010" name="Stand. Genomic Sci.">
        <title>Complete genome sequence of Syntrophothermus lipocalidus type strain (TGB-C1T).</title>
        <authorList>
            <consortium name="US DOE Joint Genome Institute (JGI-PGF)"/>
            <person name="Djao O."/>
            <person name="Zhang X."/>
            <person name="Lucas S."/>
            <person name="Lapidus A."/>
            <person name="Glavina Del Rio T."/>
            <person name="Nolan M."/>
            <person name="Tice H."/>
            <person name="Cheng J."/>
            <person name="Han C."/>
            <person name="Tapia R."/>
            <person name="Goodwin L."/>
            <person name="Pitluck S."/>
            <person name="Liolios K."/>
            <person name="Ivanova N."/>
            <person name="Mavromatis K."/>
            <person name="Mikhailova N."/>
            <person name="Ovchinnikova G."/>
            <person name="Pati A."/>
            <person name="Brambilla E."/>
            <person name="Chen A."/>
            <person name="Palaniappan K."/>
            <person name="Land M."/>
            <person name="Hauser L."/>
            <person name="Chang Y."/>
            <person name="Jeffries C."/>
            <person name="Rohde M."/>
            <person name="Sikorski J."/>
            <person name="Spring S."/>
            <person name="Goker M."/>
            <person name="Detter J."/>
            <person name="Woyke T."/>
            <person name="Bristow J."/>
            <person name="Eisen J."/>
            <person name="Markowitz V."/>
            <person name="Hugenholtz P."/>
            <person name="Kyrpides N."/>
            <person name="Klenk H."/>
        </authorList>
    </citation>
    <scope>NUCLEOTIDE SEQUENCE [LARGE SCALE GENOMIC DNA]</scope>
    <source>
        <strain evidence="11">DSM 12680 / TGB-C1</strain>
    </source>
</reference>
<dbReference type="RefSeq" id="WP_013175359.1">
    <property type="nucleotide sequence ID" value="NC_014220.1"/>
</dbReference>
<evidence type="ECO:0000313" key="10">
    <source>
        <dbReference type="EMBL" id="ADI01957.1"/>
    </source>
</evidence>
<dbReference type="PANTHER" id="PTHR30012:SF0">
    <property type="entry name" value="TYPE II SECRETION SYSTEM PROTEIN F-RELATED"/>
    <property type="match status" value="1"/>
</dbReference>
<dbReference type="OrthoDB" id="9805682at2"/>
<protein>
    <submittedName>
        <fullName evidence="10">Type II secretion system F domain protein</fullName>
    </submittedName>
</protein>
<evidence type="ECO:0000313" key="11">
    <source>
        <dbReference type="Proteomes" id="UP000000378"/>
    </source>
</evidence>
<evidence type="ECO:0000259" key="9">
    <source>
        <dbReference type="Pfam" id="PF00482"/>
    </source>
</evidence>
<comment type="similarity">
    <text evidence="2">Belongs to the GSP F family.</text>
</comment>
<dbReference type="Pfam" id="PF00482">
    <property type="entry name" value="T2SSF"/>
    <property type="match status" value="2"/>
</dbReference>
<dbReference type="EMBL" id="CP002048">
    <property type="protein sequence ID" value="ADI01957.1"/>
    <property type="molecule type" value="Genomic_DNA"/>
</dbReference>
<keyword evidence="7 8" id="KW-0472">Membrane</keyword>
<dbReference type="PANTHER" id="PTHR30012">
    <property type="entry name" value="GENERAL SECRETION PATHWAY PROTEIN"/>
    <property type="match status" value="1"/>
</dbReference>
<accession>D7CMM2</accession>
<evidence type="ECO:0000256" key="4">
    <source>
        <dbReference type="ARBA" id="ARBA00022519"/>
    </source>
</evidence>
<evidence type="ECO:0000256" key="1">
    <source>
        <dbReference type="ARBA" id="ARBA00004429"/>
    </source>
</evidence>